<evidence type="ECO:0000313" key="4">
    <source>
        <dbReference type="EMBL" id="OIR12217.1"/>
    </source>
</evidence>
<dbReference type="Pfam" id="PF13472">
    <property type="entry name" value="Lipase_GDSL_2"/>
    <property type="match status" value="1"/>
</dbReference>
<accession>A0A1J5SUL1</accession>
<reference evidence="4" key="1">
    <citation type="submission" date="2016-10" db="EMBL/GenBank/DDBJ databases">
        <title>Sequence of Gallionella enrichment culture.</title>
        <authorList>
            <person name="Poehlein A."/>
            <person name="Muehling M."/>
            <person name="Daniel R."/>
        </authorList>
    </citation>
    <scope>NUCLEOTIDE SEQUENCE</scope>
</reference>
<evidence type="ECO:0000259" key="2">
    <source>
        <dbReference type="Pfam" id="PF14606"/>
    </source>
</evidence>
<proteinExistence type="predicted"/>
<gene>
    <name evidence="4" type="ORF">GALL_64700</name>
</gene>
<comment type="caution">
    <text evidence="4">The sequence shown here is derived from an EMBL/GenBank/DDBJ whole genome shotgun (WGS) entry which is preliminary data.</text>
</comment>
<feature type="domain" description="SGNH hydrolase-type esterase" evidence="2">
    <location>
        <begin position="189"/>
        <end position="370"/>
    </location>
</feature>
<feature type="domain" description="SGNH hydrolase-type esterase N-terminal" evidence="3">
    <location>
        <begin position="32"/>
        <end position="179"/>
    </location>
</feature>
<dbReference type="InterPro" id="IPR032740">
    <property type="entry name" value="GxDLY"/>
</dbReference>
<sequence length="593" mass="67658">MGTMKIKIWIFFICVMQMQLGITQNKKEYQSYNPANDSMQVIEGKAWYNEVKDFYDRLPARSEQTFRKELWALSKNSAGLQLRFRTNAKEVVIKYIVTGNKQMPHMPETGVSGIDLYSKNIDGNWLWAAGKYSFGDTIVYHFTDLPSGDQHVNNRDYTLYFPLYNSVKWMEISVPKENIFIPLPVRMDKPIIVYGTSIAQGACASRPGLAWTNILARKLDRTVINLGFSGNGRLEPALINLLSEINAKLYVLDCLPNLISPSYVTNEELKKRIIESISQLQRKRSAIPILLTEHDGYTDGELNASRKKAYQDVNAVLKNVFDSLVSAGTKNIYLLSKTKINQNIESMVDGTHPNDIGMMHYAEAYEIIIKKIFNESEGTISTTIPVTQRRDAATYDWETRHNEVLIYNKIHSPDLVLIGNSITNFWGGEPSSKIKRGLDSWEKYFGKRNVVNMGFGWDRIENVLWRINHGELDSIAAKNIVLMIGTNNLQRNTDQEIVEGLKFLVTVILIKQPKAKILFMGILPRKGMEERVVEINKKISKLKFNQQVKYANAGKYFLKTNKKINELLFTDGLHPNADGYEKLGAFINKRIGN</sequence>
<dbReference type="GO" id="GO:0016787">
    <property type="term" value="F:hydrolase activity"/>
    <property type="evidence" value="ECO:0007669"/>
    <property type="project" value="UniProtKB-KW"/>
</dbReference>
<evidence type="ECO:0000259" key="3">
    <source>
        <dbReference type="Pfam" id="PF14607"/>
    </source>
</evidence>
<feature type="domain" description="SGNH hydrolase-type esterase" evidence="1">
    <location>
        <begin position="417"/>
        <end position="581"/>
    </location>
</feature>
<dbReference type="InterPro" id="IPR051532">
    <property type="entry name" value="Ester_Hydrolysis_Enzymes"/>
</dbReference>
<dbReference type="Pfam" id="PF14606">
    <property type="entry name" value="Lipase_GDSL_3"/>
    <property type="match status" value="1"/>
</dbReference>
<protein>
    <submittedName>
        <fullName evidence="4">GDSL-like lipase/acylhydrolase</fullName>
    </submittedName>
</protein>
<dbReference type="Pfam" id="PF14607">
    <property type="entry name" value="GxDLY"/>
    <property type="match status" value="1"/>
</dbReference>
<keyword evidence="4" id="KW-0378">Hydrolase</keyword>
<name>A0A1J5SUL1_9ZZZZ</name>
<dbReference type="EMBL" id="MLJW01000018">
    <property type="protein sequence ID" value="OIR12217.1"/>
    <property type="molecule type" value="Genomic_DNA"/>
</dbReference>
<dbReference type="SUPFAM" id="SSF52266">
    <property type="entry name" value="SGNH hydrolase"/>
    <property type="match status" value="2"/>
</dbReference>
<dbReference type="Gene3D" id="3.40.50.1110">
    <property type="entry name" value="SGNH hydrolase"/>
    <property type="match status" value="2"/>
</dbReference>
<dbReference type="InterPro" id="IPR036514">
    <property type="entry name" value="SGNH_hydro_sf"/>
</dbReference>
<dbReference type="AlphaFoldDB" id="A0A1J5SUL1"/>
<dbReference type="Gene3D" id="2.60.120.260">
    <property type="entry name" value="Galactose-binding domain-like"/>
    <property type="match status" value="1"/>
</dbReference>
<evidence type="ECO:0000259" key="1">
    <source>
        <dbReference type="Pfam" id="PF13472"/>
    </source>
</evidence>
<organism evidence="4">
    <name type="scientific">mine drainage metagenome</name>
    <dbReference type="NCBI Taxonomy" id="410659"/>
    <lineage>
        <taxon>unclassified sequences</taxon>
        <taxon>metagenomes</taxon>
        <taxon>ecological metagenomes</taxon>
    </lineage>
</organism>
<dbReference type="PANTHER" id="PTHR30383">
    <property type="entry name" value="THIOESTERASE 1/PROTEASE 1/LYSOPHOSPHOLIPASE L1"/>
    <property type="match status" value="1"/>
</dbReference>
<dbReference type="InterPro" id="IPR013830">
    <property type="entry name" value="SGNH_hydro"/>
</dbReference>